<dbReference type="GO" id="GO:0005886">
    <property type="term" value="C:plasma membrane"/>
    <property type="evidence" value="ECO:0007669"/>
    <property type="project" value="TreeGrafter"/>
</dbReference>
<dbReference type="Gene3D" id="2.60.40.10">
    <property type="entry name" value="Immunoglobulins"/>
    <property type="match status" value="1"/>
</dbReference>
<protein>
    <recommendedName>
        <fullName evidence="1">Fibronectin type-III domain-containing protein</fullName>
    </recommendedName>
</protein>
<keyword evidence="3" id="KW-1185">Reference proteome</keyword>
<dbReference type="InterPro" id="IPR050650">
    <property type="entry name" value="Type-II_Cytokine-TF_Rcpt"/>
</dbReference>
<accession>A0A4W4F8G3</accession>
<evidence type="ECO:0000259" key="1">
    <source>
        <dbReference type="Pfam" id="PF01108"/>
    </source>
</evidence>
<dbReference type="STRING" id="8005.ENSEEEP00000020008"/>
<dbReference type="AlphaFoldDB" id="A0A4W4F8G3"/>
<reference evidence="2" key="4">
    <citation type="submission" date="2025-08" db="UniProtKB">
        <authorList>
            <consortium name="Ensembl"/>
        </authorList>
    </citation>
    <scope>IDENTIFICATION</scope>
</reference>
<dbReference type="OMA" id="FCYACLS"/>
<gene>
    <name evidence="2" type="primary">ifnlr1</name>
</gene>
<reference evidence="2" key="5">
    <citation type="submission" date="2025-09" db="UniProtKB">
        <authorList>
            <consortium name="Ensembl"/>
        </authorList>
    </citation>
    <scope>IDENTIFICATION</scope>
</reference>
<dbReference type="InterPro" id="IPR013783">
    <property type="entry name" value="Ig-like_fold"/>
</dbReference>
<dbReference type="GeneTree" id="ENSGT00940000165457"/>
<dbReference type="Ensembl" id="ENSEEET00000020233.2">
    <property type="protein sequence ID" value="ENSEEEP00000020008.2"/>
    <property type="gene ID" value="ENSEEEG00000009784.2"/>
</dbReference>
<evidence type="ECO:0000313" key="2">
    <source>
        <dbReference type="Ensembl" id="ENSEEEP00000020008.2"/>
    </source>
</evidence>
<feature type="domain" description="Fibronectin type-III" evidence="1">
    <location>
        <begin position="3"/>
        <end position="72"/>
    </location>
</feature>
<dbReference type="GO" id="GO:0004896">
    <property type="term" value="F:cytokine receptor activity"/>
    <property type="evidence" value="ECO:0007669"/>
    <property type="project" value="TreeGrafter"/>
</dbReference>
<dbReference type="Pfam" id="PF01108">
    <property type="entry name" value="Tissue_fac"/>
    <property type="match status" value="1"/>
</dbReference>
<dbReference type="PANTHER" id="PTHR20859">
    <property type="entry name" value="INTERFERON/INTERLEUKIN RECEPTOR"/>
    <property type="match status" value="1"/>
</dbReference>
<dbReference type="SUPFAM" id="SSF49265">
    <property type="entry name" value="Fibronectin type III"/>
    <property type="match status" value="1"/>
</dbReference>
<dbReference type="PANTHER" id="PTHR20859:SF53">
    <property type="entry name" value="INTERLEUKIN-22 RECEPTOR SUBUNIT ALPHA-1"/>
    <property type="match status" value="1"/>
</dbReference>
<name>A0A4W4F8G3_ELEEL</name>
<proteinExistence type="predicted"/>
<evidence type="ECO:0000313" key="3">
    <source>
        <dbReference type="Proteomes" id="UP000314983"/>
    </source>
</evidence>
<organism evidence="2 3">
    <name type="scientific">Electrophorus electricus</name>
    <name type="common">Electric eel</name>
    <name type="synonym">Gymnotus electricus</name>
    <dbReference type="NCBI Taxonomy" id="8005"/>
    <lineage>
        <taxon>Eukaryota</taxon>
        <taxon>Metazoa</taxon>
        <taxon>Chordata</taxon>
        <taxon>Craniata</taxon>
        <taxon>Vertebrata</taxon>
        <taxon>Euteleostomi</taxon>
        <taxon>Actinopterygii</taxon>
        <taxon>Neopterygii</taxon>
        <taxon>Teleostei</taxon>
        <taxon>Ostariophysi</taxon>
        <taxon>Gymnotiformes</taxon>
        <taxon>Gymnotoidei</taxon>
        <taxon>Gymnotidae</taxon>
        <taxon>Electrophorus</taxon>
    </lineage>
</organism>
<reference evidence="3" key="1">
    <citation type="journal article" date="2014" name="Science">
        <title>Nonhuman genetics. Genomic basis for the convergent evolution of electric organs.</title>
        <authorList>
            <person name="Gallant J.R."/>
            <person name="Traeger L.L."/>
            <person name="Volkening J.D."/>
            <person name="Moffett H."/>
            <person name="Chen P.H."/>
            <person name="Novina C.D."/>
            <person name="Phillips G.N.Jr."/>
            <person name="Anand R."/>
            <person name="Wells G.B."/>
            <person name="Pinch M."/>
            <person name="Guth R."/>
            <person name="Unguez G.A."/>
            <person name="Albert J.S."/>
            <person name="Zakon H.H."/>
            <person name="Samanta M.P."/>
            <person name="Sussman M.R."/>
        </authorList>
    </citation>
    <scope>NUCLEOTIDE SEQUENCE [LARGE SCALE GENOMIC DNA]</scope>
</reference>
<dbReference type="InterPro" id="IPR003961">
    <property type="entry name" value="FN3_dom"/>
</dbReference>
<reference evidence="3" key="2">
    <citation type="journal article" date="2017" name="Sci. Adv.">
        <title>A tail of two voltages: Proteomic comparison of the three electric organs of the electric eel.</title>
        <authorList>
            <person name="Traeger L.L."/>
            <person name="Sabat G."/>
            <person name="Barrett-Wilt G.A."/>
            <person name="Wells G.B."/>
            <person name="Sussman M.R."/>
        </authorList>
    </citation>
    <scope>NUCLEOTIDE SEQUENCE [LARGE SCALE GENOMIC DNA]</scope>
</reference>
<sequence>MTNAHFESQNFYTVLRWEAVAIPGEEVRYRVQYNKYGEASRPMAGCQNISIPFCNLTSVMTDVRSRYSAKIMVNEKCGQNVVFTPSEQTILGAPKLSISVAGSTVTVRATAPMGPQNLSIDKIICWEKCQGSDEAPVNYIVRLTHPETEVERNKSGTVTLHHLELGKEYCGIVLYQLTHPAVNRHSENATFCVTLPGEKPSFRTSAVALVFLATPALVLCQLYVTRKRRVPAALIMSKNNTVPYYPDPQVVIADVKICSEFIKNTDKFEPQSHPVLHRRSNPVSNESGYAVQDHHSQIWQSYTNPQSTSVGTCDQNTTSSNSYSMVVSISVPGPEDPSQFAKDGCVGDSIMSGTSGQVCATEDRDSFQVLCNPELEHEMGMVESRCDLLMLPVLRDSNENLKFSSIFFQPMSSSDLAHSSENTPPVTDLTPAGERCPLLTELVTMDESEWLGSELGLNCRRAYLPNGAPQSCSVFCSTETAPLALFSDSVSNYRRNWVPGISPETQLNKRDCTMRTVQLHALAEQQEEEAEEGEKETQSRFGSIALGGWMLQIQG</sequence>
<reference evidence="2" key="3">
    <citation type="submission" date="2020-05" db="EMBL/GenBank/DDBJ databases">
        <title>Electrophorus electricus (electric eel) genome, fEleEle1, primary haplotype.</title>
        <authorList>
            <person name="Myers G."/>
            <person name="Meyer A."/>
            <person name="Fedrigo O."/>
            <person name="Formenti G."/>
            <person name="Rhie A."/>
            <person name="Tracey A."/>
            <person name="Sims Y."/>
            <person name="Jarvis E.D."/>
        </authorList>
    </citation>
    <scope>NUCLEOTIDE SEQUENCE [LARGE SCALE GENOMIC DNA]</scope>
</reference>
<dbReference type="Proteomes" id="UP000314983">
    <property type="component" value="Chromosome 5"/>
</dbReference>
<dbReference type="InterPro" id="IPR036116">
    <property type="entry name" value="FN3_sf"/>
</dbReference>